<dbReference type="SUPFAM" id="SSF54593">
    <property type="entry name" value="Glyoxalase/Bleomycin resistance protein/Dihydroxybiphenyl dioxygenase"/>
    <property type="match status" value="1"/>
</dbReference>
<accession>A0A1A9A4Y2</accession>
<organism evidence="2 3">
    <name type="scientific">Micromonospora narathiwatensis</name>
    <dbReference type="NCBI Taxonomy" id="299146"/>
    <lineage>
        <taxon>Bacteria</taxon>
        <taxon>Bacillati</taxon>
        <taxon>Actinomycetota</taxon>
        <taxon>Actinomycetes</taxon>
        <taxon>Micromonosporales</taxon>
        <taxon>Micromonosporaceae</taxon>
        <taxon>Micromonospora</taxon>
    </lineage>
</organism>
<evidence type="ECO:0000313" key="2">
    <source>
        <dbReference type="EMBL" id="SBT51171.1"/>
    </source>
</evidence>
<dbReference type="PANTHER" id="PTHR36503">
    <property type="entry name" value="BLR2520 PROTEIN"/>
    <property type="match status" value="1"/>
</dbReference>
<dbReference type="EMBL" id="LT594324">
    <property type="protein sequence ID" value="SBT51171.1"/>
    <property type="molecule type" value="Genomic_DNA"/>
</dbReference>
<dbReference type="Proteomes" id="UP000198765">
    <property type="component" value="Chromosome I"/>
</dbReference>
<dbReference type="Pfam" id="PF00903">
    <property type="entry name" value="Glyoxalase"/>
    <property type="match status" value="1"/>
</dbReference>
<dbReference type="InterPro" id="IPR037523">
    <property type="entry name" value="VOC_core"/>
</dbReference>
<dbReference type="PROSITE" id="PS51819">
    <property type="entry name" value="VOC"/>
    <property type="match status" value="1"/>
</dbReference>
<evidence type="ECO:0000313" key="3">
    <source>
        <dbReference type="Proteomes" id="UP000198765"/>
    </source>
</evidence>
<dbReference type="Gene3D" id="3.30.720.110">
    <property type="match status" value="1"/>
</dbReference>
<name>A0A1A9A4Y2_9ACTN</name>
<dbReference type="Gene3D" id="3.30.720.120">
    <property type="match status" value="1"/>
</dbReference>
<reference evidence="2 3" key="1">
    <citation type="submission" date="2016-06" db="EMBL/GenBank/DDBJ databases">
        <authorList>
            <person name="Kjaerup R.B."/>
            <person name="Dalgaard T.S."/>
            <person name="Juul-Madsen H.R."/>
        </authorList>
    </citation>
    <scope>NUCLEOTIDE SEQUENCE [LARGE SCALE GENOMIC DNA]</scope>
    <source>
        <strain evidence="2 3">DSM 45248</strain>
    </source>
</reference>
<protein>
    <submittedName>
        <fullName evidence="2">Glyoxalase-like domain-containing protein</fullName>
    </submittedName>
</protein>
<evidence type="ECO:0000259" key="1">
    <source>
        <dbReference type="PROSITE" id="PS51819"/>
    </source>
</evidence>
<dbReference type="InterPro" id="IPR004360">
    <property type="entry name" value="Glyas_Fos-R_dOase_dom"/>
</dbReference>
<dbReference type="PANTHER" id="PTHR36503:SF3">
    <property type="entry name" value="BLR0126 PROTEIN"/>
    <property type="match status" value="1"/>
</dbReference>
<dbReference type="InterPro" id="IPR029068">
    <property type="entry name" value="Glyas_Bleomycin-R_OHBP_Dase"/>
</dbReference>
<gene>
    <name evidence="2" type="ORF">GA0070621_3958</name>
</gene>
<dbReference type="PATRIC" id="fig|299146.4.peg.4096"/>
<proteinExistence type="predicted"/>
<dbReference type="AlphaFoldDB" id="A0A1A9A4Y2"/>
<feature type="domain" description="VOC" evidence="1">
    <location>
        <begin position="17"/>
        <end position="137"/>
    </location>
</feature>
<keyword evidence="3" id="KW-1185">Reference proteome</keyword>
<sequence>MYGVFAPDSRESHVQITASAVSLNVADVAASAAFVQRHFGFRQEMEADGFVSLAREGVGFNLVFLRTGLALLQPEDLRGQRAEGLIVAFVVDDVDAECARLQAAGVAITTPLQTEPWGERFFQVTDPNGVIFQLVQWVHAPAEAG</sequence>